<dbReference type="GO" id="GO:0047372">
    <property type="term" value="F:monoacylglycerol lipase activity"/>
    <property type="evidence" value="ECO:0007669"/>
    <property type="project" value="TreeGrafter"/>
</dbReference>
<reference evidence="3" key="1">
    <citation type="journal article" date="2011" name="PLoS Biol.">
        <title>Gene gain and loss during evolution of obligate parasitism in the white rust pathogen of Arabidopsis thaliana.</title>
        <authorList>
            <person name="Kemen E."/>
            <person name="Gardiner A."/>
            <person name="Schultz-Larsen T."/>
            <person name="Kemen A.C."/>
            <person name="Balmuth A.L."/>
            <person name="Robert-Seilaniantz A."/>
            <person name="Bailey K."/>
            <person name="Holub E."/>
            <person name="Studholme D.J."/>
            <person name="Maclean D."/>
            <person name="Jones J.D."/>
        </authorList>
    </citation>
    <scope>NUCLEOTIDE SEQUENCE</scope>
</reference>
<dbReference type="EMBL" id="FR824068">
    <property type="protein sequence ID" value="CCA16551.1"/>
    <property type="molecule type" value="Genomic_DNA"/>
</dbReference>
<dbReference type="Gene3D" id="3.40.50.1820">
    <property type="entry name" value="alpha/beta hydrolase"/>
    <property type="match status" value="1"/>
</dbReference>
<keyword evidence="3" id="KW-0378">Hydrolase</keyword>
<feature type="active site" description="Charge relay system" evidence="2">
    <location>
        <position position="377"/>
    </location>
</feature>
<dbReference type="InterPro" id="IPR012020">
    <property type="entry name" value="ABHD4"/>
</dbReference>
<dbReference type="InterPro" id="IPR029058">
    <property type="entry name" value="AB_hydrolase_fold"/>
</dbReference>
<dbReference type="GO" id="GO:0008233">
    <property type="term" value="F:peptidase activity"/>
    <property type="evidence" value="ECO:0007669"/>
    <property type="project" value="UniProtKB-KW"/>
</dbReference>
<proteinExistence type="inferred from homology"/>
<feature type="active site" description="Charge relay system" evidence="2">
    <location>
        <position position="406"/>
    </location>
</feature>
<dbReference type="GO" id="GO:0006508">
    <property type="term" value="P:proteolysis"/>
    <property type="evidence" value="ECO:0007669"/>
    <property type="project" value="UniProtKB-KW"/>
</dbReference>
<dbReference type="SUPFAM" id="SSF53474">
    <property type="entry name" value="alpha/beta-Hydrolases"/>
    <property type="match status" value="1"/>
</dbReference>
<dbReference type="InterPro" id="IPR050960">
    <property type="entry name" value="AB_hydrolase_4_sf"/>
</dbReference>
<dbReference type="PANTHER" id="PTHR10794">
    <property type="entry name" value="ABHYDROLASE DOMAIN-CONTAINING PROTEIN"/>
    <property type="match status" value="1"/>
</dbReference>
<evidence type="ECO:0000256" key="2">
    <source>
        <dbReference type="PIRSR" id="PIRSR005211-1"/>
    </source>
</evidence>
<accession>F0W609</accession>
<keyword evidence="3" id="KW-0645">Protease</keyword>
<dbReference type="GO" id="GO:0034338">
    <property type="term" value="F:short-chain carboxylesterase activity"/>
    <property type="evidence" value="ECO:0007669"/>
    <property type="project" value="TreeGrafter"/>
</dbReference>
<name>F0W609_9STRA</name>
<sequence>MKIRSTTTGNIKLSTMSQYATQRTMRALMYRQVHRWIITLGRRLPAAVFFSFLVKYIIPHVTQTLLLLHLHRTKERPKLYHQPRRRLQQLVASCPSLETYHPQWYTFNGHLHTIFVAFQDFWPFSAQPYKRELVEFPDGGISAIDWALPTNSKSLIDPTIPTMLILPGFTGTSQSVYIRSLVQIMLSNGWQLGILLARGSDNLALKTPQISSLGYTNDLCHTIAFISKKYHFDENPHRILVGCGFSMGANLLTKYLGEQKNDTPLTGAISVGNPFDLLHCCDKMHLDPFNRLVYSRILAKNFKDVMQKCNAYKLLATIQNVDICRLKASTTLMQMDEYLTRHAFGFETVHDYYRDSSSARLLKHIRIPLFCISARDDPICASEAIPYAECLANPNIILCTTKSGGHLGFYEVKQPKSDGRWVNRVILEFSQSLAVN</sequence>
<comment type="similarity">
    <text evidence="1">Belongs to the AB hydrolase superfamily. AB hydrolase 4 family.</text>
</comment>
<evidence type="ECO:0000256" key="1">
    <source>
        <dbReference type="ARBA" id="ARBA00010884"/>
    </source>
</evidence>
<protein>
    <submittedName>
        <fullName evidence="3">Serine protease family S33 putative</fullName>
    </submittedName>
</protein>
<reference evidence="3" key="2">
    <citation type="submission" date="2011-02" db="EMBL/GenBank/DDBJ databases">
        <authorList>
            <person name="MacLean D."/>
        </authorList>
    </citation>
    <scope>NUCLEOTIDE SEQUENCE</scope>
</reference>
<gene>
    <name evidence="3" type="primary">AlNc14C23G2314</name>
    <name evidence="3" type="ORF">ALNC14_026940</name>
</gene>
<dbReference type="HOGENOM" id="CLU_032487_2_1_1"/>
<evidence type="ECO:0000313" key="3">
    <source>
        <dbReference type="EMBL" id="CCA16551.1"/>
    </source>
</evidence>
<dbReference type="AlphaFoldDB" id="F0W609"/>
<organism evidence="3">
    <name type="scientific">Albugo laibachii Nc14</name>
    <dbReference type="NCBI Taxonomy" id="890382"/>
    <lineage>
        <taxon>Eukaryota</taxon>
        <taxon>Sar</taxon>
        <taxon>Stramenopiles</taxon>
        <taxon>Oomycota</taxon>
        <taxon>Peronosporomycetes</taxon>
        <taxon>Albuginales</taxon>
        <taxon>Albuginaceae</taxon>
        <taxon>Albugo</taxon>
    </lineage>
</organism>
<dbReference type="PANTHER" id="PTHR10794:SF84">
    <property type="entry name" value="ESTERASE_LIPASE_THIOESTERASE FAMILY PROTEIN"/>
    <property type="match status" value="1"/>
</dbReference>
<dbReference type="PIRSF" id="PIRSF005211">
    <property type="entry name" value="Ab_hydro_YheT"/>
    <property type="match status" value="1"/>
</dbReference>
<feature type="active site" description="Charge relay system" evidence="2">
    <location>
        <position position="246"/>
    </location>
</feature>